<feature type="domain" description="HTH asnC-type" evidence="5">
    <location>
        <begin position="6"/>
        <end position="45"/>
    </location>
</feature>
<dbReference type="Gene3D" id="3.30.70.920">
    <property type="match status" value="1"/>
</dbReference>
<name>A0A7X8TI02_9MICC</name>
<dbReference type="RefSeq" id="WP_168886595.1">
    <property type="nucleotide sequence ID" value="NZ_JABAHY010000002.1"/>
</dbReference>
<organism evidence="6 7">
    <name type="scientific">Nesterenkonia sedimenti</name>
    <dbReference type="NCBI Taxonomy" id="1463632"/>
    <lineage>
        <taxon>Bacteria</taxon>
        <taxon>Bacillati</taxon>
        <taxon>Actinomycetota</taxon>
        <taxon>Actinomycetes</taxon>
        <taxon>Micrococcales</taxon>
        <taxon>Micrococcaceae</taxon>
        <taxon>Nesterenkonia</taxon>
    </lineage>
</organism>
<dbReference type="GO" id="GO:0005829">
    <property type="term" value="C:cytosol"/>
    <property type="evidence" value="ECO:0007669"/>
    <property type="project" value="TreeGrafter"/>
</dbReference>
<dbReference type="GO" id="GO:0043200">
    <property type="term" value="P:response to amino acid"/>
    <property type="evidence" value="ECO:0007669"/>
    <property type="project" value="TreeGrafter"/>
</dbReference>
<gene>
    <name evidence="6" type="ORF">HGQ17_03565</name>
</gene>
<sequence>MPQHADDLDLRILLLCLEQPRAGVREYARQLQVARGTVQARLEKLTRMGVFGGWQPVIEPARLGYDSKAFVRLSLAQGVLDEVTEGLRAIPEVTEADSTTGDSDILCTVVSRGPQYLEEIIQRILSIPGVRRTQTETVLRQRIPPRVHPLLRSLRGESG</sequence>
<evidence type="ECO:0000256" key="3">
    <source>
        <dbReference type="ARBA" id="ARBA00023163"/>
    </source>
</evidence>
<evidence type="ECO:0000256" key="2">
    <source>
        <dbReference type="ARBA" id="ARBA00023125"/>
    </source>
</evidence>
<dbReference type="EMBL" id="JABAHY010000002">
    <property type="protein sequence ID" value="NLS09095.1"/>
    <property type="molecule type" value="Genomic_DNA"/>
</dbReference>
<evidence type="ECO:0000313" key="6">
    <source>
        <dbReference type="EMBL" id="NLS09095.1"/>
    </source>
</evidence>
<protein>
    <submittedName>
        <fullName evidence="6">AsnC family transcriptional regulator</fullName>
    </submittedName>
</protein>
<dbReference type="InterPro" id="IPR011008">
    <property type="entry name" value="Dimeric_a/b-barrel"/>
</dbReference>
<dbReference type="InterPro" id="IPR036388">
    <property type="entry name" value="WH-like_DNA-bd_sf"/>
</dbReference>
<dbReference type="SUPFAM" id="SSF46785">
    <property type="entry name" value="Winged helix' DNA-binding domain"/>
    <property type="match status" value="1"/>
</dbReference>
<evidence type="ECO:0000256" key="1">
    <source>
        <dbReference type="ARBA" id="ARBA00023015"/>
    </source>
</evidence>
<dbReference type="InterPro" id="IPR019887">
    <property type="entry name" value="Tscrpt_reg_AsnC/Lrp_C"/>
</dbReference>
<evidence type="ECO:0000259" key="4">
    <source>
        <dbReference type="Pfam" id="PF01037"/>
    </source>
</evidence>
<evidence type="ECO:0000313" key="7">
    <source>
        <dbReference type="Proteomes" id="UP000523139"/>
    </source>
</evidence>
<evidence type="ECO:0000259" key="5">
    <source>
        <dbReference type="Pfam" id="PF13404"/>
    </source>
</evidence>
<dbReference type="InterPro" id="IPR019888">
    <property type="entry name" value="Tscrpt_reg_AsnC-like"/>
</dbReference>
<dbReference type="Pfam" id="PF13404">
    <property type="entry name" value="HTH_AsnC-type"/>
    <property type="match status" value="1"/>
</dbReference>
<dbReference type="SMART" id="SM00344">
    <property type="entry name" value="HTH_ASNC"/>
    <property type="match status" value="1"/>
</dbReference>
<keyword evidence="2" id="KW-0238">DNA-binding</keyword>
<dbReference type="InterPro" id="IPR036390">
    <property type="entry name" value="WH_DNA-bd_sf"/>
</dbReference>
<keyword evidence="7" id="KW-1185">Reference proteome</keyword>
<comment type="caution">
    <text evidence="6">The sequence shown here is derived from an EMBL/GenBank/DDBJ whole genome shotgun (WGS) entry which is preliminary data.</text>
</comment>
<feature type="domain" description="Transcription regulator AsnC/Lrp ligand binding" evidence="4">
    <location>
        <begin position="71"/>
        <end position="141"/>
    </location>
</feature>
<dbReference type="Pfam" id="PF01037">
    <property type="entry name" value="AsnC_trans_reg"/>
    <property type="match status" value="1"/>
</dbReference>
<keyword evidence="1" id="KW-0805">Transcription regulation</keyword>
<dbReference type="AlphaFoldDB" id="A0A7X8TI02"/>
<dbReference type="GO" id="GO:0043565">
    <property type="term" value="F:sequence-specific DNA binding"/>
    <property type="evidence" value="ECO:0007669"/>
    <property type="project" value="InterPro"/>
</dbReference>
<reference evidence="6 7" key="1">
    <citation type="submission" date="2020-04" db="EMBL/GenBank/DDBJ databases">
        <title>Nesterenkonia sp. nov., isolated from marine sediment.</title>
        <authorList>
            <person name="Zhang G."/>
        </authorList>
    </citation>
    <scope>NUCLEOTIDE SEQUENCE [LARGE SCALE GENOMIC DNA]</scope>
    <source>
        <strain evidence="6 7">MY13</strain>
    </source>
</reference>
<dbReference type="PANTHER" id="PTHR30154:SF34">
    <property type="entry name" value="TRANSCRIPTIONAL REGULATOR AZLB"/>
    <property type="match status" value="1"/>
</dbReference>
<dbReference type="PANTHER" id="PTHR30154">
    <property type="entry name" value="LEUCINE-RESPONSIVE REGULATORY PROTEIN"/>
    <property type="match status" value="1"/>
</dbReference>
<dbReference type="SUPFAM" id="SSF54909">
    <property type="entry name" value="Dimeric alpha+beta barrel"/>
    <property type="match status" value="1"/>
</dbReference>
<accession>A0A7X8TI02</accession>
<dbReference type="InterPro" id="IPR000485">
    <property type="entry name" value="AsnC-type_HTH_dom"/>
</dbReference>
<dbReference type="Gene3D" id="1.10.10.10">
    <property type="entry name" value="Winged helix-like DNA-binding domain superfamily/Winged helix DNA-binding domain"/>
    <property type="match status" value="1"/>
</dbReference>
<dbReference type="Proteomes" id="UP000523139">
    <property type="component" value="Unassembled WGS sequence"/>
</dbReference>
<proteinExistence type="predicted"/>
<keyword evidence="3" id="KW-0804">Transcription</keyword>